<evidence type="ECO:0000313" key="1">
    <source>
        <dbReference type="EMBL" id="EKC54923.1"/>
    </source>
</evidence>
<organism evidence="1">
    <name type="scientific">human gut metagenome</name>
    <dbReference type="NCBI Taxonomy" id="408170"/>
    <lineage>
        <taxon>unclassified sequences</taxon>
        <taxon>metagenomes</taxon>
        <taxon>organismal metagenomes</taxon>
    </lineage>
</organism>
<sequence length="98" mass="12031">MTKPLFFGDDASELHRVYDGEYVYCVPRVLYHYRRRGGQMTEVLFPPRRLDDLKMYWNWLGWFAAQPDKTEYKGYYEWAVAWYWKVFYLFWCQASEAG</sequence>
<dbReference type="EMBL" id="AJWZ01008153">
    <property type="protein sequence ID" value="EKC54923.1"/>
    <property type="molecule type" value="Genomic_DNA"/>
</dbReference>
<feature type="non-terminal residue" evidence="1">
    <location>
        <position position="98"/>
    </location>
</feature>
<reference evidence="1" key="1">
    <citation type="journal article" date="2013" name="Environ. Microbiol.">
        <title>Microbiota from the distal guts of lean and obese adolescents exhibit partial functional redundancy besides clear differences in community structure.</title>
        <authorList>
            <person name="Ferrer M."/>
            <person name="Ruiz A."/>
            <person name="Lanza F."/>
            <person name="Haange S.B."/>
            <person name="Oberbach A."/>
            <person name="Till H."/>
            <person name="Bargiela R."/>
            <person name="Campoy C."/>
            <person name="Segura M.T."/>
            <person name="Richter M."/>
            <person name="von Bergen M."/>
            <person name="Seifert J."/>
            <person name="Suarez A."/>
        </authorList>
    </citation>
    <scope>NUCLEOTIDE SEQUENCE</scope>
</reference>
<comment type="caution">
    <text evidence="1">The sequence shown here is derived from an EMBL/GenBank/DDBJ whole genome shotgun (WGS) entry which is preliminary data.</text>
</comment>
<proteinExistence type="predicted"/>
<dbReference type="AlphaFoldDB" id="K1SBV6"/>
<protein>
    <submittedName>
        <fullName evidence="1">Capsular polysaccharide biosynthesis protein CpsI</fullName>
    </submittedName>
</protein>
<accession>K1SBV6</accession>
<name>K1SBV6_9ZZZZ</name>
<gene>
    <name evidence="1" type="ORF">OBE_11817</name>
</gene>